<evidence type="ECO:0000313" key="2">
    <source>
        <dbReference type="Proteomes" id="UP000054166"/>
    </source>
</evidence>
<sequence length="86" mass="9754">MQPASLRDSDSVARSLTFKTASLTLCDADPEPDIRRQDLKSRSRISSARLHLFDLTSVSSQPRSYIWMPLLRDFKLKDASMLVPIC</sequence>
<name>A0A0C3CRY2_PILCF</name>
<accession>A0A0C3CRY2</accession>
<dbReference type="Proteomes" id="UP000054166">
    <property type="component" value="Unassembled WGS sequence"/>
</dbReference>
<proteinExistence type="predicted"/>
<reference evidence="1 2" key="1">
    <citation type="submission" date="2014-04" db="EMBL/GenBank/DDBJ databases">
        <authorList>
            <consortium name="DOE Joint Genome Institute"/>
            <person name="Kuo A."/>
            <person name="Tarkka M."/>
            <person name="Buscot F."/>
            <person name="Kohler A."/>
            <person name="Nagy L.G."/>
            <person name="Floudas D."/>
            <person name="Copeland A."/>
            <person name="Barry K.W."/>
            <person name="Cichocki N."/>
            <person name="Veneault-Fourrey C."/>
            <person name="LaButti K."/>
            <person name="Lindquist E.A."/>
            <person name="Lipzen A."/>
            <person name="Lundell T."/>
            <person name="Morin E."/>
            <person name="Murat C."/>
            <person name="Sun H."/>
            <person name="Tunlid A."/>
            <person name="Henrissat B."/>
            <person name="Grigoriev I.V."/>
            <person name="Hibbett D.S."/>
            <person name="Martin F."/>
            <person name="Nordberg H.P."/>
            <person name="Cantor M.N."/>
            <person name="Hua S.X."/>
        </authorList>
    </citation>
    <scope>NUCLEOTIDE SEQUENCE [LARGE SCALE GENOMIC DNA]</scope>
    <source>
        <strain evidence="1 2">F 1598</strain>
    </source>
</reference>
<dbReference type="AlphaFoldDB" id="A0A0C3CRY2"/>
<gene>
    <name evidence="1" type="ORF">PILCRDRAFT_810494</name>
</gene>
<keyword evidence="2" id="KW-1185">Reference proteome</keyword>
<dbReference type="EMBL" id="KN832970">
    <property type="protein sequence ID" value="KIM92442.1"/>
    <property type="molecule type" value="Genomic_DNA"/>
</dbReference>
<protein>
    <submittedName>
        <fullName evidence="1">Uncharacterized protein</fullName>
    </submittedName>
</protein>
<reference evidence="2" key="2">
    <citation type="submission" date="2015-01" db="EMBL/GenBank/DDBJ databases">
        <title>Evolutionary Origins and Diversification of the Mycorrhizal Mutualists.</title>
        <authorList>
            <consortium name="DOE Joint Genome Institute"/>
            <consortium name="Mycorrhizal Genomics Consortium"/>
            <person name="Kohler A."/>
            <person name="Kuo A."/>
            <person name="Nagy L.G."/>
            <person name="Floudas D."/>
            <person name="Copeland A."/>
            <person name="Barry K.W."/>
            <person name="Cichocki N."/>
            <person name="Veneault-Fourrey C."/>
            <person name="LaButti K."/>
            <person name="Lindquist E.A."/>
            <person name="Lipzen A."/>
            <person name="Lundell T."/>
            <person name="Morin E."/>
            <person name="Murat C."/>
            <person name="Riley R."/>
            <person name="Ohm R."/>
            <person name="Sun H."/>
            <person name="Tunlid A."/>
            <person name="Henrissat B."/>
            <person name="Grigoriev I.V."/>
            <person name="Hibbett D.S."/>
            <person name="Martin F."/>
        </authorList>
    </citation>
    <scope>NUCLEOTIDE SEQUENCE [LARGE SCALE GENOMIC DNA]</scope>
    <source>
        <strain evidence="2">F 1598</strain>
    </source>
</reference>
<dbReference type="HOGENOM" id="CLU_2498634_0_0_1"/>
<evidence type="ECO:0000313" key="1">
    <source>
        <dbReference type="EMBL" id="KIM92442.1"/>
    </source>
</evidence>
<dbReference type="InParanoid" id="A0A0C3CRY2"/>
<organism evidence="1 2">
    <name type="scientific">Piloderma croceum (strain F 1598)</name>
    <dbReference type="NCBI Taxonomy" id="765440"/>
    <lineage>
        <taxon>Eukaryota</taxon>
        <taxon>Fungi</taxon>
        <taxon>Dikarya</taxon>
        <taxon>Basidiomycota</taxon>
        <taxon>Agaricomycotina</taxon>
        <taxon>Agaricomycetes</taxon>
        <taxon>Agaricomycetidae</taxon>
        <taxon>Atheliales</taxon>
        <taxon>Atheliaceae</taxon>
        <taxon>Piloderma</taxon>
    </lineage>
</organism>